<dbReference type="InterPro" id="IPR013783">
    <property type="entry name" value="Ig-like_fold"/>
</dbReference>
<dbReference type="PANTHER" id="PTHR42715">
    <property type="entry name" value="BETA-GLUCOSIDASE"/>
    <property type="match status" value="1"/>
</dbReference>
<dbReference type="GO" id="GO:0005975">
    <property type="term" value="P:carbohydrate metabolic process"/>
    <property type="evidence" value="ECO:0007669"/>
    <property type="project" value="InterPro"/>
</dbReference>
<evidence type="ECO:0000256" key="2">
    <source>
        <dbReference type="ARBA" id="ARBA00005336"/>
    </source>
</evidence>
<comment type="similarity">
    <text evidence="2">Belongs to the glycosyl hydrolase 3 family.</text>
</comment>
<dbReference type="Proteomes" id="UP000635477">
    <property type="component" value="Unassembled WGS sequence"/>
</dbReference>
<evidence type="ECO:0000256" key="3">
    <source>
        <dbReference type="ARBA" id="ARBA00012744"/>
    </source>
</evidence>
<evidence type="ECO:0000259" key="7">
    <source>
        <dbReference type="SMART" id="SM01217"/>
    </source>
</evidence>
<evidence type="ECO:0000313" key="9">
    <source>
        <dbReference type="Proteomes" id="UP000635477"/>
    </source>
</evidence>
<comment type="catalytic activity">
    <reaction evidence="1">
        <text>Hydrolysis of terminal, non-reducing beta-D-glucosyl residues with release of beta-D-glucose.</text>
        <dbReference type="EC" id="3.2.1.21"/>
    </reaction>
</comment>
<name>A0A8H4UJG9_9HYPO</name>
<dbReference type="OrthoDB" id="2123594at2759"/>
<dbReference type="PANTHER" id="PTHR42715:SF10">
    <property type="entry name" value="BETA-GLUCOSIDASE"/>
    <property type="match status" value="1"/>
</dbReference>
<evidence type="ECO:0000256" key="5">
    <source>
        <dbReference type="ARBA" id="ARBA00023277"/>
    </source>
</evidence>
<dbReference type="InterPro" id="IPR050288">
    <property type="entry name" value="Cellulose_deg_GH3"/>
</dbReference>
<reference evidence="8" key="2">
    <citation type="submission" date="2020-05" db="EMBL/GenBank/DDBJ databases">
        <authorList>
            <person name="Kim H.-S."/>
            <person name="Proctor R.H."/>
            <person name="Brown D.W."/>
        </authorList>
    </citation>
    <scope>NUCLEOTIDE SEQUENCE</scope>
    <source>
        <strain evidence="8">NRRL 22465</strain>
    </source>
</reference>
<dbReference type="Gene3D" id="3.40.50.1700">
    <property type="entry name" value="Glycoside hydrolase family 3 C-terminal domain"/>
    <property type="match status" value="1"/>
</dbReference>
<dbReference type="Gene3D" id="2.60.40.10">
    <property type="entry name" value="Immunoglobulins"/>
    <property type="match status" value="1"/>
</dbReference>
<dbReference type="SMART" id="SM01217">
    <property type="entry name" value="Fn3_like"/>
    <property type="match status" value="1"/>
</dbReference>
<feature type="domain" description="Fibronectin type III-like" evidence="7">
    <location>
        <begin position="178"/>
        <end position="247"/>
    </location>
</feature>
<accession>A0A8H4UJG9</accession>
<dbReference type="InterPro" id="IPR026891">
    <property type="entry name" value="Fn3-like"/>
</dbReference>
<dbReference type="Pfam" id="PF01915">
    <property type="entry name" value="Glyco_hydro_3_C"/>
    <property type="match status" value="1"/>
</dbReference>
<evidence type="ECO:0000256" key="4">
    <source>
        <dbReference type="ARBA" id="ARBA00022801"/>
    </source>
</evidence>
<protein>
    <recommendedName>
        <fullName evidence="3">beta-glucosidase</fullName>
        <ecNumber evidence="3">3.2.1.21</ecNumber>
    </recommendedName>
</protein>
<proteinExistence type="inferred from homology"/>
<evidence type="ECO:0000256" key="1">
    <source>
        <dbReference type="ARBA" id="ARBA00000448"/>
    </source>
</evidence>
<evidence type="ECO:0000256" key="6">
    <source>
        <dbReference type="ARBA" id="ARBA00023295"/>
    </source>
</evidence>
<keyword evidence="5" id="KW-0119">Carbohydrate metabolism</keyword>
<gene>
    <name evidence="8" type="ORF">FZEAL_5834</name>
</gene>
<reference evidence="8" key="1">
    <citation type="journal article" date="2020" name="BMC Genomics">
        <title>Correction to: Identification and distribution of gene clusters required for synthesis of sphingolipid metabolism inhibitors in diverse species of the filamentous fungus Fusarium.</title>
        <authorList>
            <person name="Kim H.S."/>
            <person name="Lohmar J.M."/>
            <person name="Busman M."/>
            <person name="Brown D.W."/>
            <person name="Naumann T.A."/>
            <person name="Divon H.H."/>
            <person name="Lysoe E."/>
            <person name="Uhlig S."/>
            <person name="Proctor R.H."/>
        </authorList>
    </citation>
    <scope>NUCLEOTIDE SEQUENCE</scope>
    <source>
        <strain evidence="8">NRRL 22465</strain>
    </source>
</reference>
<dbReference type="GO" id="GO:0008422">
    <property type="term" value="F:beta-glucosidase activity"/>
    <property type="evidence" value="ECO:0007669"/>
    <property type="project" value="UniProtKB-EC"/>
</dbReference>
<dbReference type="AlphaFoldDB" id="A0A8H4UJG9"/>
<keyword evidence="6" id="KW-0326">Glycosidase</keyword>
<keyword evidence="9" id="KW-1185">Reference proteome</keyword>
<dbReference type="InterPro" id="IPR036881">
    <property type="entry name" value="Glyco_hydro_3_C_sf"/>
</dbReference>
<comment type="caution">
    <text evidence="8">The sequence shown here is derived from an EMBL/GenBank/DDBJ whole genome shotgun (WGS) entry which is preliminary data.</text>
</comment>
<dbReference type="EC" id="3.2.1.21" evidence="3"/>
<sequence length="261" mass="28611">MRDSLYKKRMDGESFGRADLGFPGLQQQLLDAVLDTGVPTVLILTGGQPFVLDNSTMRSNAIMHSFLGGEFTSATLVEIITGEVNPSGKLTVSMPQLNGAIPAFYHYLPSDNMGGDPRRLGFESAYQWPVLKKDSPMPFGFGLSYTTFNISAPKAGYKKGNFNVRVNVKTTGNVAGKEVVQVYHRPNTSVGIEFPVRRLVRFEKVDLAAGESKEVEFSIPNKEMGYYVNAKLKVQEGMYSFWAGSSSSIEDLKAVNVTVSL</sequence>
<dbReference type="SUPFAM" id="SSF52279">
    <property type="entry name" value="Beta-D-glucan exohydrolase, C-terminal domain"/>
    <property type="match status" value="1"/>
</dbReference>
<keyword evidence="4" id="KW-0378">Hydrolase</keyword>
<dbReference type="EMBL" id="JABEYC010000422">
    <property type="protein sequence ID" value="KAF4977693.1"/>
    <property type="molecule type" value="Genomic_DNA"/>
</dbReference>
<evidence type="ECO:0000313" key="8">
    <source>
        <dbReference type="EMBL" id="KAF4977693.1"/>
    </source>
</evidence>
<organism evidence="8 9">
    <name type="scientific">Fusarium zealandicum</name>
    <dbReference type="NCBI Taxonomy" id="1053134"/>
    <lineage>
        <taxon>Eukaryota</taxon>
        <taxon>Fungi</taxon>
        <taxon>Dikarya</taxon>
        <taxon>Ascomycota</taxon>
        <taxon>Pezizomycotina</taxon>
        <taxon>Sordariomycetes</taxon>
        <taxon>Hypocreomycetidae</taxon>
        <taxon>Hypocreales</taxon>
        <taxon>Nectriaceae</taxon>
        <taxon>Fusarium</taxon>
        <taxon>Fusarium staphyleae species complex</taxon>
    </lineage>
</organism>
<dbReference type="InterPro" id="IPR002772">
    <property type="entry name" value="Glyco_hydro_3_C"/>
</dbReference>
<dbReference type="Pfam" id="PF14310">
    <property type="entry name" value="Fn3-like"/>
    <property type="match status" value="1"/>
</dbReference>